<dbReference type="InterPro" id="IPR011012">
    <property type="entry name" value="Longin-like_dom_sf"/>
</dbReference>
<dbReference type="SUPFAM" id="SSF64356">
    <property type="entry name" value="SNARE-like"/>
    <property type="match status" value="1"/>
</dbReference>
<dbReference type="PANTHER" id="PTHR12403">
    <property type="entry name" value="TRAFFICKING PROTEIN PARTICLE COMPLEX SUBUNIT 2"/>
    <property type="match status" value="1"/>
</dbReference>
<dbReference type="CDD" id="cd14854">
    <property type="entry name" value="TRAPPC2L"/>
    <property type="match status" value="1"/>
</dbReference>
<evidence type="ECO:0000256" key="3">
    <source>
        <dbReference type="ARBA" id="ARBA00022892"/>
    </source>
</evidence>
<dbReference type="eggNOG" id="KOG3444">
    <property type="taxonomic scope" value="Eukaryota"/>
</dbReference>
<evidence type="ECO:0000256" key="1">
    <source>
        <dbReference type="ARBA" id="ARBA00004556"/>
    </source>
</evidence>
<dbReference type="Gene3D" id="3.30.450.70">
    <property type="match status" value="1"/>
</dbReference>
<accession>C4WVY1</accession>
<comment type="similarity">
    <text evidence="2">Belongs to the TRAPP small subunits family. Sedlin subfamily.</text>
</comment>
<protein>
    <recommendedName>
        <fullName evidence="4">Trafficking protein particle complex subunit 2-like protein</fullName>
    </recommendedName>
</protein>
<dbReference type="InterPro" id="IPR006722">
    <property type="entry name" value="Sedlin"/>
</dbReference>
<dbReference type="HOGENOM" id="CLU_085828_2_3_1"/>
<evidence type="ECO:0000256" key="4">
    <source>
        <dbReference type="ARBA" id="ARBA00024408"/>
    </source>
</evidence>
<sequence length="148" mass="17181">MHLQILQVYFSDMALCVAVVSKENAPKYVTSLNPEDELQIQYEIHSSIDFVEEKLKTGKKDMRDLYLGLLYSTEDHKIYGYVTNTKVKFFVVIDSSNLLLRDNEIRFMFRKLHTAYTDLMCNPFYIPGDYITSENFNKVARGILTGNS</sequence>
<keyword evidence="7" id="KW-1185">Reference proteome</keyword>
<evidence type="ECO:0000313" key="5">
    <source>
        <dbReference type="EMBL" id="BAH72051.1"/>
    </source>
</evidence>
<dbReference type="InterPro" id="IPR044760">
    <property type="entry name" value="TRAPPC2L"/>
</dbReference>
<dbReference type="GO" id="GO:0048471">
    <property type="term" value="C:perinuclear region of cytoplasm"/>
    <property type="evidence" value="ECO:0007669"/>
    <property type="project" value="UniProtKB-SubCell"/>
</dbReference>
<dbReference type="AlphaFoldDB" id="C4WVY1"/>
<gene>
    <name evidence="5" type="primary">ACYPI000369</name>
    <name evidence="6" type="synonym">100158952</name>
</gene>
<dbReference type="EnsemblMetazoa" id="NM_001246168.2">
    <property type="protein sequence ID" value="NP_001233097.1"/>
    <property type="gene ID" value="LOC100158952"/>
</dbReference>
<dbReference type="FunCoup" id="C4WVY1">
    <property type="interactions" value="1220"/>
</dbReference>
<evidence type="ECO:0000256" key="2">
    <source>
        <dbReference type="ARBA" id="ARBA00006626"/>
    </source>
</evidence>
<keyword evidence="3" id="KW-0931">ER-Golgi transport</keyword>
<evidence type="ECO:0000313" key="7">
    <source>
        <dbReference type="Proteomes" id="UP000007819"/>
    </source>
</evidence>
<reference evidence="5" key="1">
    <citation type="submission" date="2009-06" db="EMBL/GenBank/DDBJ databases">
        <title>A full-length cDNA resource of the pea aphid, Acyrthosiphon pisum.</title>
        <authorList>
            <person name="Shigenobu S."/>
            <person name="Nakabachi A."/>
            <person name="Richards S."/>
        </authorList>
    </citation>
    <scope>NUCLEOTIDE SEQUENCE</scope>
    <source>
        <strain evidence="5">LSR1</strain>
        <tissue evidence="5">Whole body</tissue>
    </source>
</reference>
<evidence type="ECO:0000313" key="6">
    <source>
        <dbReference type="EnsemblMetazoa" id="NP_001233097.1"/>
    </source>
</evidence>
<comment type="subcellular location">
    <subcellularLocation>
        <location evidence="1">Cytoplasm</location>
        <location evidence="1">Perinuclear region</location>
    </subcellularLocation>
</comment>
<reference evidence="7" key="2">
    <citation type="submission" date="2010-06" db="EMBL/GenBank/DDBJ databases">
        <authorList>
            <person name="Jiang H."/>
            <person name="Abraham K."/>
            <person name="Ali S."/>
            <person name="Alsbrooks S.L."/>
            <person name="Anim B.N."/>
            <person name="Anosike U.S."/>
            <person name="Attaway T."/>
            <person name="Bandaranaike D.P."/>
            <person name="Battles P.K."/>
            <person name="Bell S.N."/>
            <person name="Bell A.V."/>
            <person name="Beltran B."/>
            <person name="Bickham C."/>
            <person name="Bustamante Y."/>
            <person name="Caleb T."/>
            <person name="Canada A."/>
            <person name="Cardenas V."/>
            <person name="Carter K."/>
            <person name="Chacko J."/>
            <person name="Chandrabose M.N."/>
            <person name="Chavez D."/>
            <person name="Chavez A."/>
            <person name="Chen L."/>
            <person name="Chu H.-S."/>
            <person name="Claassen K.J."/>
            <person name="Cockrell R."/>
            <person name="Collins M."/>
            <person name="Cooper J.A."/>
            <person name="Cree A."/>
            <person name="Curry S.M."/>
            <person name="Da Y."/>
            <person name="Dao M.D."/>
            <person name="Das B."/>
            <person name="Davila M.-L."/>
            <person name="Davy-Carroll L."/>
            <person name="Denson S."/>
            <person name="Dinh H."/>
            <person name="Ebong V.E."/>
            <person name="Edwards J.R."/>
            <person name="Egan A."/>
            <person name="El-Daye J."/>
            <person name="Escobedo L."/>
            <person name="Fernandez S."/>
            <person name="Fernando P.R."/>
            <person name="Flagg N."/>
            <person name="Forbes L.D."/>
            <person name="Fowler R.G."/>
            <person name="Fu Q."/>
            <person name="Gabisi R.A."/>
            <person name="Ganer J."/>
            <person name="Garbino Pronczuk A."/>
            <person name="Garcia R.M."/>
            <person name="Garner T."/>
            <person name="Garrett T.E."/>
            <person name="Gonzalez D.A."/>
            <person name="Hamid H."/>
            <person name="Hawkins E.S."/>
            <person name="Hirani K."/>
            <person name="Hogues M.E."/>
            <person name="Hollins B."/>
            <person name="Hsiao C.-H."/>
            <person name="Jabil R."/>
            <person name="James M.L."/>
            <person name="Jhangiani S.N."/>
            <person name="Johnson B."/>
            <person name="Johnson Q."/>
            <person name="Joshi V."/>
            <person name="Kalu J.B."/>
            <person name="Kam C."/>
            <person name="Kashfia A."/>
            <person name="Keebler J."/>
            <person name="Kisamo H."/>
            <person name="Kovar C.L."/>
            <person name="Lago L.A."/>
            <person name="Lai C.-Y."/>
            <person name="Laidlaw J."/>
            <person name="Lara F."/>
            <person name="Le T.-K."/>
            <person name="Lee S.L."/>
            <person name="Legall F.H."/>
            <person name="Lemon S.J."/>
            <person name="Lewis L.R."/>
            <person name="Li B."/>
            <person name="Liu Y."/>
            <person name="Liu Y.-S."/>
            <person name="Lopez J."/>
            <person name="Lozado R.J."/>
            <person name="Lu J."/>
            <person name="Madu R.C."/>
            <person name="Maheshwari M."/>
            <person name="Maheshwari R."/>
            <person name="Malloy K."/>
            <person name="Martinez E."/>
            <person name="Mathew T."/>
            <person name="Mercado I.C."/>
            <person name="Mercado C."/>
            <person name="Meyer B."/>
            <person name="Montgomery K."/>
            <person name="Morgan M.B."/>
            <person name="Munidasa M."/>
            <person name="Nazareth L.V."/>
            <person name="Nelson J."/>
            <person name="Ng B.M."/>
            <person name="Nguyen N.B."/>
            <person name="Nguyen P.Q."/>
            <person name="Nguyen T."/>
            <person name="Obregon M."/>
            <person name="Okwuonu G.O."/>
            <person name="Onwere C.G."/>
            <person name="Orozco G."/>
            <person name="Parra A."/>
            <person name="Patel S."/>
            <person name="Patil S."/>
            <person name="Perez A."/>
            <person name="Perez Y."/>
            <person name="Pham C."/>
            <person name="Primus E.L."/>
            <person name="Pu L.-L."/>
            <person name="Puazo M."/>
            <person name="Qin X."/>
            <person name="Quiroz J.B."/>
            <person name="Reese J."/>
            <person name="Richards S."/>
            <person name="Rives C.M."/>
            <person name="Robberts R."/>
            <person name="Ruiz S.J."/>
            <person name="Ruiz M.J."/>
            <person name="Santibanez J."/>
            <person name="Schneider B.W."/>
            <person name="Sisson I."/>
            <person name="Smith M."/>
            <person name="Sodergren E."/>
            <person name="Song X.-Z."/>
            <person name="Song B.B."/>
            <person name="Summersgill H."/>
            <person name="Thelus R."/>
            <person name="Thornton R.D."/>
            <person name="Trejos Z.Y."/>
            <person name="Usmani K."/>
            <person name="Vattathil S."/>
            <person name="Villasana D."/>
            <person name="Walker D.L."/>
            <person name="Wang S."/>
            <person name="Wang K."/>
            <person name="White C.S."/>
            <person name="Williams A.C."/>
            <person name="Williamson J."/>
            <person name="Wilson K."/>
            <person name="Woghiren I.O."/>
            <person name="Woodworth J.R."/>
            <person name="Worley K.C."/>
            <person name="Wright R.A."/>
            <person name="Wu W."/>
            <person name="Young L."/>
            <person name="Zhang L."/>
            <person name="Zhang J."/>
            <person name="Zhu Y."/>
            <person name="Muzny D.M."/>
            <person name="Weinstock G."/>
            <person name="Gibbs R.A."/>
        </authorList>
    </citation>
    <scope>NUCLEOTIDE SEQUENCE [LARGE SCALE GENOMIC DNA]</scope>
    <source>
        <strain evidence="7">LSR1</strain>
    </source>
</reference>
<keyword evidence="3" id="KW-0813">Transport</keyword>
<dbReference type="Proteomes" id="UP000007819">
    <property type="component" value="Chromosome A1"/>
</dbReference>
<accession>J9JJN4</accession>
<dbReference type="Pfam" id="PF04628">
    <property type="entry name" value="Sedlin_N"/>
    <property type="match status" value="1"/>
</dbReference>
<dbReference type="STRING" id="7029.C4WVY1"/>
<name>C4WVY1_ACYPI</name>
<reference evidence="6" key="3">
    <citation type="submission" date="2022-06" db="UniProtKB">
        <authorList>
            <consortium name="EnsemblMetazoa"/>
        </authorList>
    </citation>
    <scope>IDENTIFICATION</scope>
</reference>
<dbReference type="OrthoDB" id="10258445at2759"/>
<dbReference type="GO" id="GO:0006888">
    <property type="term" value="P:endoplasmic reticulum to Golgi vesicle-mediated transport"/>
    <property type="evidence" value="ECO:0007669"/>
    <property type="project" value="InterPro"/>
</dbReference>
<dbReference type="EMBL" id="AK341737">
    <property type="protein sequence ID" value="BAH72051.1"/>
    <property type="molecule type" value="mRNA"/>
</dbReference>
<organism evidence="5">
    <name type="scientific">Acyrthosiphon pisum</name>
    <name type="common">Pea aphid</name>
    <dbReference type="NCBI Taxonomy" id="7029"/>
    <lineage>
        <taxon>Eukaryota</taxon>
        <taxon>Metazoa</taxon>
        <taxon>Ecdysozoa</taxon>
        <taxon>Arthropoda</taxon>
        <taxon>Hexapoda</taxon>
        <taxon>Insecta</taxon>
        <taxon>Pterygota</taxon>
        <taxon>Neoptera</taxon>
        <taxon>Paraneoptera</taxon>
        <taxon>Hemiptera</taxon>
        <taxon>Sternorrhyncha</taxon>
        <taxon>Aphidomorpha</taxon>
        <taxon>Aphidoidea</taxon>
        <taxon>Aphididae</taxon>
        <taxon>Macrosiphini</taxon>
        <taxon>Acyrthosiphon</taxon>
    </lineage>
</organism>
<proteinExistence type="evidence at transcript level"/>
<dbReference type="KEGG" id="api:100158952"/>